<dbReference type="NCBIfam" id="NF008423">
    <property type="entry name" value="PRK11251.1"/>
    <property type="match status" value="1"/>
</dbReference>
<dbReference type="AlphaFoldDB" id="A0A7U7EKA6"/>
<dbReference type="RefSeq" id="WP_187669951.1">
    <property type="nucleotide sequence ID" value="NZ_CAJFCI010000023.1"/>
</dbReference>
<keyword evidence="2" id="KW-0472">Membrane</keyword>
<evidence type="ECO:0000256" key="2">
    <source>
        <dbReference type="ARBA" id="ARBA00023136"/>
    </source>
</evidence>
<evidence type="ECO:0000259" key="3">
    <source>
        <dbReference type="Pfam" id="PF04355"/>
    </source>
</evidence>
<keyword evidence="1" id="KW-0732">Signal</keyword>
<dbReference type="Pfam" id="PF04355">
    <property type="entry name" value="BamE"/>
    <property type="match status" value="1"/>
</dbReference>
<evidence type="ECO:0000256" key="1">
    <source>
        <dbReference type="ARBA" id="ARBA00022729"/>
    </source>
</evidence>
<dbReference type="Proteomes" id="UP000583387">
    <property type="component" value="Unassembled WGS sequence"/>
</dbReference>
<dbReference type="InterPro" id="IPR037873">
    <property type="entry name" value="BamE-like"/>
</dbReference>
<dbReference type="InterPro" id="IPR007450">
    <property type="entry name" value="BamE_dom"/>
</dbReference>
<organism evidence="4 5">
    <name type="scientific">Zestomonas carbonaria</name>
    <dbReference type="NCBI Taxonomy" id="2762745"/>
    <lineage>
        <taxon>Bacteria</taxon>
        <taxon>Pseudomonadati</taxon>
        <taxon>Pseudomonadota</taxon>
        <taxon>Gammaproteobacteria</taxon>
        <taxon>Pseudomonadales</taxon>
        <taxon>Pseudomonadaceae</taxon>
        <taxon>Zestomonas</taxon>
    </lineage>
</organism>
<reference evidence="4 5" key="1">
    <citation type="submission" date="2020-08" db="EMBL/GenBank/DDBJ databases">
        <authorList>
            <person name="Criscuolo A."/>
        </authorList>
    </citation>
    <scope>NUCLEOTIDE SEQUENCE [LARGE SCALE GENOMIC DNA]</scope>
    <source>
        <strain evidence="4">CIP111764</strain>
    </source>
</reference>
<comment type="caution">
    <text evidence="4">The sequence shown here is derived from an EMBL/GenBank/DDBJ whole genome shotgun (WGS) entry which is preliminary data.</text>
</comment>
<name>A0A7U7EKA6_9GAMM</name>
<dbReference type="GO" id="GO:0019867">
    <property type="term" value="C:outer membrane"/>
    <property type="evidence" value="ECO:0007669"/>
    <property type="project" value="InterPro"/>
</dbReference>
<gene>
    <name evidence="4" type="ORF">PSEWESI4_00857</name>
</gene>
<sequence>MSRLSFLGAGVLGCVAACTNLSSTYRDEPLVAQVHKGMSIEQVRQIGGEPLRTSPRNVSPGSCDDYRLSGVQPYHVAFDADGRVAARGFINCEAFERADYQRLHPVREGGY</sequence>
<feature type="domain" description="Outer membrane protein assembly factor BamE" evidence="3">
    <location>
        <begin position="24"/>
        <end position="85"/>
    </location>
</feature>
<dbReference type="Gene3D" id="3.30.1450.10">
    <property type="match status" value="1"/>
</dbReference>
<dbReference type="EMBL" id="CAJFCI010000023">
    <property type="protein sequence ID" value="CAD5106592.1"/>
    <property type="molecule type" value="Genomic_DNA"/>
</dbReference>
<protein>
    <recommendedName>
        <fullName evidence="3">Outer membrane protein assembly factor BamE domain-containing protein</fullName>
    </recommendedName>
</protein>
<keyword evidence="5" id="KW-1185">Reference proteome</keyword>
<accession>A0A7U7EKA6</accession>
<proteinExistence type="predicted"/>
<evidence type="ECO:0000313" key="5">
    <source>
        <dbReference type="Proteomes" id="UP000583387"/>
    </source>
</evidence>
<evidence type="ECO:0000313" key="4">
    <source>
        <dbReference type="EMBL" id="CAD5106592.1"/>
    </source>
</evidence>